<evidence type="ECO:0000313" key="6">
    <source>
        <dbReference type="Proteomes" id="UP001445076"/>
    </source>
</evidence>
<sequence>MTTKHLSSGSSCPPLEDGVMRVYSMKYCPYAQRTHLVLAAKNIKHEVVYVNLKNKPEWLFEKNSLGKVPVLQINEHCLFESLITCDYLDEVYPEPPLYPAQPLKKAQDRMFIELWSQISAALLKLYFSKKDEQIMKKSCDDIKSGLDVFETELTKRGTKFFGGDTPGMLDYMIWPWAERLPMVEMIARNNGVLTQDRFPKMQNLEPVGHLHHDGRSRDAHCLTMKCWVLVLLVAVACISGMEKRAAASSN</sequence>
<dbReference type="Gene3D" id="3.40.30.10">
    <property type="entry name" value="Glutaredoxin"/>
    <property type="match status" value="1"/>
</dbReference>
<proteinExistence type="inferred from homology"/>
<dbReference type="GO" id="GO:0004364">
    <property type="term" value="F:glutathione transferase activity"/>
    <property type="evidence" value="ECO:0007669"/>
    <property type="project" value="InterPro"/>
</dbReference>
<name>A0AAW0WNM5_CHEQU</name>
<evidence type="ECO:0000259" key="3">
    <source>
        <dbReference type="PROSITE" id="PS50404"/>
    </source>
</evidence>
<dbReference type="EMBL" id="JARKIK010000053">
    <property type="protein sequence ID" value="KAK8733798.1"/>
    <property type="molecule type" value="Genomic_DNA"/>
</dbReference>
<dbReference type="InterPro" id="IPR036249">
    <property type="entry name" value="Thioredoxin-like_sf"/>
</dbReference>
<organism evidence="5 6">
    <name type="scientific">Cherax quadricarinatus</name>
    <name type="common">Australian red claw crayfish</name>
    <dbReference type="NCBI Taxonomy" id="27406"/>
    <lineage>
        <taxon>Eukaryota</taxon>
        <taxon>Metazoa</taxon>
        <taxon>Ecdysozoa</taxon>
        <taxon>Arthropoda</taxon>
        <taxon>Crustacea</taxon>
        <taxon>Multicrustacea</taxon>
        <taxon>Malacostraca</taxon>
        <taxon>Eumalacostraca</taxon>
        <taxon>Eucarida</taxon>
        <taxon>Decapoda</taxon>
        <taxon>Pleocyemata</taxon>
        <taxon>Astacidea</taxon>
        <taxon>Parastacoidea</taxon>
        <taxon>Parastacidae</taxon>
        <taxon>Cherax</taxon>
    </lineage>
</organism>
<evidence type="ECO:0000256" key="1">
    <source>
        <dbReference type="ARBA" id="ARBA00011067"/>
    </source>
</evidence>
<gene>
    <name evidence="5" type="ORF">OTU49_006486</name>
</gene>
<keyword evidence="2" id="KW-0560">Oxidoreductase</keyword>
<dbReference type="PANTHER" id="PTHR43968">
    <property type="match status" value="1"/>
</dbReference>
<dbReference type="SFLD" id="SFLDS00019">
    <property type="entry name" value="Glutathione_Transferase_(cytos"/>
    <property type="match status" value="1"/>
</dbReference>
<feature type="domain" description="GST C-terminal" evidence="4">
    <location>
        <begin position="101"/>
        <end position="222"/>
    </location>
</feature>
<dbReference type="GO" id="GO:0045174">
    <property type="term" value="F:glutathione dehydrogenase (ascorbate) activity"/>
    <property type="evidence" value="ECO:0007669"/>
    <property type="project" value="TreeGrafter"/>
</dbReference>
<evidence type="ECO:0000256" key="2">
    <source>
        <dbReference type="ARBA" id="ARBA00023002"/>
    </source>
</evidence>
<dbReference type="GO" id="GO:0006749">
    <property type="term" value="P:glutathione metabolic process"/>
    <property type="evidence" value="ECO:0007669"/>
    <property type="project" value="TreeGrafter"/>
</dbReference>
<reference evidence="5 6" key="1">
    <citation type="journal article" date="2024" name="BMC Genomics">
        <title>Genome assembly of redclaw crayfish (Cherax quadricarinatus) provides insights into its immune adaptation and hypoxia tolerance.</title>
        <authorList>
            <person name="Liu Z."/>
            <person name="Zheng J."/>
            <person name="Li H."/>
            <person name="Fang K."/>
            <person name="Wang S."/>
            <person name="He J."/>
            <person name="Zhou D."/>
            <person name="Weng S."/>
            <person name="Chi M."/>
            <person name="Gu Z."/>
            <person name="He J."/>
            <person name="Li F."/>
            <person name="Wang M."/>
        </authorList>
    </citation>
    <scope>NUCLEOTIDE SEQUENCE [LARGE SCALE GENOMIC DNA]</scope>
    <source>
        <strain evidence="5">ZL_2023a</strain>
    </source>
</reference>
<dbReference type="Pfam" id="PF13410">
    <property type="entry name" value="GST_C_2"/>
    <property type="match status" value="1"/>
</dbReference>
<dbReference type="Proteomes" id="UP001445076">
    <property type="component" value="Unassembled WGS sequence"/>
</dbReference>
<dbReference type="InterPro" id="IPR040079">
    <property type="entry name" value="Glutathione_S-Trfase"/>
</dbReference>
<comment type="similarity">
    <text evidence="1">Belongs to the GST superfamily. Omega family.</text>
</comment>
<dbReference type="SFLD" id="SFLDG00358">
    <property type="entry name" value="Main_(cytGST)"/>
    <property type="match status" value="1"/>
</dbReference>
<dbReference type="FunFam" id="1.20.1050.10:FF:000009">
    <property type="entry name" value="Glutathione S-transferase omega-1"/>
    <property type="match status" value="1"/>
</dbReference>
<dbReference type="FunFam" id="3.40.30.10:FF:000123">
    <property type="entry name" value="Glutathione transferase o1"/>
    <property type="match status" value="1"/>
</dbReference>
<protein>
    <recommendedName>
        <fullName evidence="7">Glutathione transferase</fullName>
    </recommendedName>
</protein>
<dbReference type="InterPro" id="IPR050983">
    <property type="entry name" value="GST_Omega/HSP26"/>
</dbReference>
<dbReference type="PANTHER" id="PTHR43968:SF6">
    <property type="entry name" value="GLUTATHIONE S-TRANSFERASE OMEGA"/>
    <property type="match status" value="1"/>
</dbReference>
<accession>A0AAW0WNM5</accession>
<dbReference type="AlphaFoldDB" id="A0AAW0WNM5"/>
<dbReference type="InterPro" id="IPR036282">
    <property type="entry name" value="Glutathione-S-Trfase_C_sf"/>
</dbReference>
<dbReference type="Pfam" id="PF13417">
    <property type="entry name" value="GST_N_3"/>
    <property type="match status" value="1"/>
</dbReference>
<dbReference type="PROSITE" id="PS50405">
    <property type="entry name" value="GST_CTER"/>
    <property type="match status" value="1"/>
</dbReference>
<dbReference type="Gene3D" id="1.20.1050.10">
    <property type="match status" value="1"/>
</dbReference>
<dbReference type="InterPro" id="IPR004045">
    <property type="entry name" value="Glutathione_S-Trfase_N"/>
</dbReference>
<dbReference type="GO" id="GO:0005737">
    <property type="term" value="C:cytoplasm"/>
    <property type="evidence" value="ECO:0007669"/>
    <property type="project" value="InterPro"/>
</dbReference>
<evidence type="ECO:0000259" key="4">
    <source>
        <dbReference type="PROSITE" id="PS50405"/>
    </source>
</evidence>
<dbReference type="InterPro" id="IPR005442">
    <property type="entry name" value="GST_omega"/>
</dbReference>
<dbReference type="PRINTS" id="PR01625">
    <property type="entry name" value="GSTRNSFRASEO"/>
</dbReference>
<dbReference type="InterPro" id="IPR010987">
    <property type="entry name" value="Glutathione-S-Trfase_C-like"/>
</dbReference>
<dbReference type="SUPFAM" id="SSF52833">
    <property type="entry name" value="Thioredoxin-like"/>
    <property type="match status" value="1"/>
</dbReference>
<feature type="domain" description="GST N-terminal" evidence="3">
    <location>
        <begin position="18"/>
        <end position="96"/>
    </location>
</feature>
<keyword evidence="6" id="KW-1185">Reference proteome</keyword>
<evidence type="ECO:0000313" key="5">
    <source>
        <dbReference type="EMBL" id="KAK8733798.1"/>
    </source>
</evidence>
<evidence type="ECO:0008006" key="7">
    <source>
        <dbReference type="Google" id="ProtNLM"/>
    </source>
</evidence>
<dbReference type="PROSITE" id="PS50404">
    <property type="entry name" value="GST_NTER"/>
    <property type="match status" value="1"/>
</dbReference>
<dbReference type="SUPFAM" id="SSF47616">
    <property type="entry name" value="GST C-terminal domain-like"/>
    <property type="match status" value="1"/>
</dbReference>
<comment type="caution">
    <text evidence="5">The sequence shown here is derived from an EMBL/GenBank/DDBJ whole genome shotgun (WGS) entry which is preliminary data.</text>
</comment>